<dbReference type="RefSeq" id="WP_038247520.1">
    <property type="nucleotide sequence ID" value="NZ_BNER01000014.1"/>
</dbReference>
<evidence type="ECO:0000313" key="4">
    <source>
        <dbReference type="EMBL" id="CDQ42122.1"/>
    </source>
</evidence>
<dbReference type="Pfam" id="PF13152">
    <property type="entry name" value="DUF3967"/>
    <property type="match status" value="1"/>
</dbReference>
<sequence length="172" mass="20709">MDKWLSISQLSEVTGIPETTVRRYTNKFINYFRFEKRSRGKKFHPDSVEVLNRIAALYADDYEAIEIENALAKDFPIGVGEEKEETTKQPPVKSIEQQFNEFKEQQERFNRELLNQMQEQQDYIKNSLDKRDKALMNTVNEMQETRKLLAASQEKEEANKKRWWRFWKKKHK</sequence>
<evidence type="ECO:0000259" key="3">
    <source>
        <dbReference type="Pfam" id="PF13411"/>
    </source>
</evidence>
<dbReference type="InterPro" id="IPR009061">
    <property type="entry name" value="DNA-bd_dom_put_sf"/>
</dbReference>
<dbReference type="SUPFAM" id="SSF46955">
    <property type="entry name" value="Putative DNA-binding domain"/>
    <property type="match status" value="1"/>
</dbReference>
<feature type="domain" description="DUF3967" evidence="2">
    <location>
        <begin position="128"/>
        <end position="167"/>
    </location>
</feature>
<dbReference type="STRING" id="1462526.BN990_04502"/>
<dbReference type="GO" id="GO:0006355">
    <property type="term" value="P:regulation of DNA-templated transcription"/>
    <property type="evidence" value="ECO:0007669"/>
    <property type="project" value="InterPro"/>
</dbReference>
<dbReference type="EMBL" id="CCDP010000005">
    <property type="protein sequence ID" value="CDQ42122.1"/>
    <property type="molecule type" value="Genomic_DNA"/>
</dbReference>
<dbReference type="AlphaFoldDB" id="A0A024QIQ3"/>
<proteinExistence type="predicted"/>
<dbReference type="InterPro" id="IPR000551">
    <property type="entry name" value="MerR-type_HTH_dom"/>
</dbReference>
<dbReference type="Gene3D" id="1.10.1660.10">
    <property type="match status" value="1"/>
</dbReference>
<feature type="domain" description="HTH merR-type" evidence="3">
    <location>
        <begin position="6"/>
        <end position="72"/>
    </location>
</feature>
<dbReference type="Pfam" id="PF13411">
    <property type="entry name" value="MerR_1"/>
    <property type="match status" value="1"/>
</dbReference>
<evidence type="ECO:0000256" key="1">
    <source>
        <dbReference type="SAM" id="Coils"/>
    </source>
</evidence>
<dbReference type="GO" id="GO:0003677">
    <property type="term" value="F:DNA binding"/>
    <property type="evidence" value="ECO:0007669"/>
    <property type="project" value="InterPro"/>
</dbReference>
<keyword evidence="1" id="KW-0175">Coiled coil</keyword>
<keyword evidence="5" id="KW-1185">Reference proteome</keyword>
<feature type="coiled-coil region" evidence="1">
    <location>
        <begin position="92"/>
        <end position="155"/>
    </location>
</feature>
<dbReference type="InterPro" id="IPR025052">
    <property type="entry name" value="DUF3967"/>
</dbReference>
<gene>
    <name evidence="4" type="ORF">BN990_04502</name>
</gene>
<accession>A0A024QIQ3</accession>
<evidence type="ECO:0000259" key="2">
    <source>
        <dbReference type="Pfam" id="PF13152"/>
    </source>
</evidence>
<dbReference type="eggNOG" id="ENOG5030JWD">
    <property type="taxonomic scope" value="Bacteria"/>
</dbReference>
<organism evidence="4 5">
    <name type="scientific">Virgibacillus massiliensis</name>
    <dbReference type="NCBI Taxonomy" id="1462526"/>
    <lineage>
        <taxon>Bacteria</taxon>
        <taxon>Bacillati</taxon>
        <taxon>Bacillota</taxon>
        <taxon>Bacilli</taxon>
        <taxon>Bacillales</taxon>
        <taxon>Bacillaceae</taxon>
        <taxon>Virgibacillus</taxon>
    </lineage>
</organism>
<name>A0A024QIQ3_9BACI</name>
<dbReference type="Proteomes" id="UP000028875">
    <property type="component" value="Unassembled WGS sequence"/>
</dbReference>
<reference evidence="4 5" key="1">
    <citation type="submission" date="2014-03" db="EMBL/GenBank/DDBJ databases">
        <authorList>
            <person name="Urmite Genomes U."/>
        </authorList>
    </citation>
    <scope>NUCLEOTIDE SEQUENCE [LARGE SCALE GENOMIC DNA]</scope>
    <source>
        <strain evidence="4 5">Vm-5</strain>
    </source>
</reference>
<protein>
    <submittedName>
        <fullName evidence="4">Uncharacterized protein</fullName>
    </submittedName>
</protein>
<dbReference type="OrthoDB" id="2454204at2"/>
<comment type="caution">
    <text evidence="4">The sequence shown here is derived from an EMBL/GenBank/DDBJ whole genome shotgun (WGS) entry which is preliminary data.</text>
</comment>
<evidence type="ECO:0000313" key="5">
    <source>
        <dbReference type="Proteomes" id="UP000028875"/>
    </source>
</evidence>
<reference evidence="5" key="2">
    <citation type="submission" date="2014-05" db="EMBL/GenBank/DDBJ databases">
        <title>Draft genome sequence of Virgibacillus massiliensis Vm-5.</title>
        <authorList>
            <person name="Khelaifia S."/>
            <person name="Croce O."/>
            <person name="Lagier J.C."/>
            <person name="Raoult D."/>
        </authorList>
    </citation>
    <scope>NUCLEOTIDE SEQUENCE [LARGE SCALE GENOMIC DNA]</scope>
    <source>
        <strain evidence="5">Vm-5</strain>
    </source>
</reference>